<keyword evidence="1" id="KW-0812">Transmembrane</keyword>
<evidence type="ECO:0008006" key="4">
    <source>
        <dbReference type="Google" id="ProtNLM"/>
    </source>
</evidence>
<reference evidence="2 3" key="1">
    <citation type="submission" date="2021-03" db="EMBL/GenBank/DDBJ databases">
        <title>Sequencing the genomes of 1000 actinobacteria strains.</title>
        <authorList>
            <person name="Klenk H.-P."/>
        </authorList>
    </citation>
    <scope>NUCLEOTIDE SEQUENCE [LARGE SCALE GENOMIC DNA]</scope>
    <source>
        <strain evidence="2 3">DSM 45510</strain>
    </source>
</reference>
<feature type="transmembrane region" description="Helical" evidence="1">
    <location>
        <begin position="51"/>
        <end position="73"/>
    </location>
</feature>
<name>A0ABS4PLT0_9PSEU</name>
<keyword evidence="3" id="KW-1185">Reference proteome</keyword>
<proteinExistence type="predicted"/>
<evidence type="ECO:0000313" key="3">
    <source>
        <dbReference type="Proteomes" id="UP000741013"/>
    </source>
</evidence>
<feature type="transmembrane region" description="Helical" evidence="1">
    <location>
        <begin position="80"/>
        <end position="102"/>
    </location>
</feature>
<dbReference type="Proteomes" id="UP000741013">
    <property type="component" value="Unassembled WGS sequence"/>
</dbReference>
<evidence type="ECO:0000313" key="2">
    <source>
        <dbReference type="EMBL" id="MBP2180366.1"/>
    </source>
</evidence>
<sequence length="312" mass="32331">MNRLRTTLATAGLPGALAIATGLLHENWRTRLPDPIAVHWQNGSPDGTADAGVFVAVTLATTAVLLVAGSLLLNWKTHRIGVGLSAGFASLPAAVALVVLVANLDVADWRQADGFLLALSGTIGIPVVIGLLGALMAPKTGEVESTTGPSVGLRPGERATWSGSATNNYLPLLTVFAPLTFLATDLPLYFHLLFTATVAVALFAVSRLRVRVDGTGVTIRMVVFRRHVPLDRIAGADVATVSFFTGLGLRVNPLTGDTAYKVRGGEALKLVLVSGRSVYVTVDRPAQAAGLLNDLLARDGASSPGTGSATLA</sequence>
<feature type="transmembrane region" description="Helical" evidence="1">
    <location>
        <begin position="159"/>
        <end position="182"/>
    </location>
</feature>
<accession>A0ABS4PLT0</accession>
<evidence type="ECO:0000256" key="1">
    <source>
        <dbReference type="SAM" id="Phobius"/>
    </source>
</evidence>
<protein>
    <recommendedName>
        <fullName evidence="4">DUF1648 domain-containing protein</fullName>
    </recommendedName>
</protein>
<feature type="transmembrane region" description="Helical" evidence="1">
    <location>
        <begin position="114"/>
        <end position="138"/>
    </location>
</feature>
<organism evidence="2 3">
    <name type="scientific">Amycolatopsis magusensis</name>
    <dbReference type="NCBI Taxonomy" id="882444"/>
    <lineage>
        <taxon>Bacteria</taxon>
        <taxon>Bacillati</taxon>
        <taxon>Actinomycetota</taxon>
        <taxon>Actinomycetes</taxon>
        <taxon>Pseudonocardiales</taxon>
        <taxon>Pseudonocardiaceae</taxon>
        <taxon>Amycolatopsis</taxon>
    </lineage>
</organism>
<feature type="transmembrane region" description="Helical" evidence="1">
    <location>
        <begin position="188"/>
        <end position="205"/>
    </location>
</feature>
<gene>
    <name evidence="2" type="ORF">JOM49_001892</name>
</gene>
<comment type="caution">
    <text evidence="2">The sequence shown here is derived from an EMBL/GenBank/DDBJ whole genome shotgun (WGS) entry which is preliminary data.</text>
</comment>
<dbReference type="EMBL" id="JAGGMS010000001">
    <property type="protein sequence ID" value="MBP2180366.1"/>
    <property type="molecule type" value="Genomic_DNA"/>
</dbReference>
<keyword evidence="1" id="KW-1133">Transmembrane helix</keyword>
<keyword evidence="1" id="KW-0472">Membrane</keyword>
<dbReference type="RefSeq" id="WP_209663947.1">
    <property type="nucleotide sequence ID" value="NZ_JAGGMS010000001.1"/>
</dbReference>